<gene>
    <name evidence="1" type="ORF">Cha6605_0210</name>
</gene>
<dbReference type="STRING" id="1173020.Cha6605_0210"/>
<dbReference type="RefSeq" id="WP_015157707.1">
    <property type="nucleotide sequence ID" value="NC_019697.1"/>
</dbReference>
<dbReference type="EMBL" id="CP003600">
    <property type="protein sequence ID" value="AFY91512.1"/>
    <property type="molecule type" value="Genomic_DNA"/>
</dbReference>
<name>K9U8U9_CHAP6</name>
<evidence type="ECO:0000313" key="1">
    <source>
        <dbReference type="EMBL" id="AFY91512.1"/>
    </source>
</evidence>
<keyword evidence="2" id="KW-1185">Reference proteome</keyword>
<accession>K9U8U9</accession>
<dbReference type="HOGENOM" id="CLU_1438718_0_0_3"/>
<protein>
    <submittedName>
        <fullName evidence="1">Uncharacterized protein</fullName>
    </submittedName>
</protein>
<dbReference type="KEGG" id="cmp:Cha6605_0210"/>
<sequence length="188" mass="21328">MLNYERFLTSYPTPVDFDNLPLTPGVDSGCIDIDDESSGGIRYKLTTDKLTGLVMPQEESERMTGMESDGSFQTPNGIRYKVFNRIEIDGTEYIQYIQPDGREAIPGEAIKLPNGEVYRGKNNNILYQQEPMLSEISIGFYQGENNNWDGQEISLSEETMDVERPGQVELKFIGIDEMDFNFGFDSDM</sequence>
<dbReference type="Proteomes" id="UP000010366">
    <property type="component" value="Chromosome"/>
</dbReference>
<proteinExistence type="predicted"/>
<evidence type="ECO:0000313" key="2">
    <source>
        <dbReference type="Proteomes" id="UP000010366"/>
    </source>
</evidence>
<organism evidence="1 2">
    <name type="scientific">Chamaesiphon minutus (strain ATCC 27169 / PCC 6605)</name>
    <dbReference type="NCBI Taxonomy" id="1173020"/>
    <lineage>
        <taxon>Bacteria</taxon>
        <taxon>Bacillati</taxon>
        <taxon>Cyanobacteriota</taxon>
        <taxon>Cyanophyceae</taxon>
        <taxon>Gomontiellales</taxon>
        <taxon>Chamaesiphonaceae</taxon>
        <taxon>Chamaesiphon</taxon>
    </lineage>
</organism>
<dbReference type="AlphaFoldDB" id="K9U8U9"/>
<reference evidence="1 2" key="1">
    <citation type="submission" date="2012-05" db="EMBL/GenBank/DDBJ databases">
        <title>Finished chromosome of genome of Chamaesiphon sp. PCC 6605.</title>
        <authorList>
            <consortium name="US DOE Joint Genome Institute"/>
            <person name="Gugger M."/>
            <person name="Coursin T."/>
            <person name="Rippka R."/>
            <person name="Tandeau De Marsac N."/>
            <person name="Huntemann M."/>
            <person name="Wei C.-L."/>
            <person name="Han J."/>
            <person name="Detter J.C."/>
            <person name="Han C."/>
            <person name="Tapia R."/>
            <person name="Chen A."/>
            <person name="Kyrpides N."/>
            <person name="Mavromatis K."/>
            <person name="Markowitz V."/>
            <person name="Szeto E."/>
            <person name="Ivanova N."/>
            <person name="Pagani I."/>
            <person name="Pati A."/>
            <person name="Goodwin L."/>
            <person name="Nordberg H.P."/>
            <person name="Cantor M.N."/>
            <person name="Hua S.X."/>
            <person name="Woyke T."/>
            <person name="Kerfeld C.A."/>
        </authorList>
    </citation>
    <scope>NUCLEOTIDE SEQUENCE [LARGE SCALE GENOMIC DNA]</scope>
    <source>
        <strain evidence="2">ATCC 27169 / PCC 6605</strain>
    </source>
</reference>